<sequence>MCQREKANTRKRKFSENMTPEEREIKRAKKWECYQKKKARNKVIKVANMTDHEKHKQRKQWKQALKKYKEKKKMLANIVRNTHLSSEDEFNLTPEDKTAPRNSAK</sequence>
<feature type="region of interest" description="Disordered" evidence="1">
    <location>
        <begin position="1"/>
        <end position="21"/>
    </location>
</feature>
<protein>
    <submittedName>
        <fullName evidence="2">Uncharacterized protein</fullName>
    </submittedName>
</protein>
<comment type="caution">
    <text evidence="2">The sequence shown here is derived from an EMBL/GenBank/DDBJ whole genome shotgun (WGS) entry which is preliminary data.</text>
</comment>
<evidence type="ECO:0000256" key="1">
    <source>
        <dbReference type="SAM" id="MobiDB-lite"/>
    </source>
</evidence>
<accession>A0ABD2N3I9</accession>
<dbReference type="AlphaFoldDB" id="A0ABD2N3I9"/>
<name>A0ABD2N3I9_9CUCU</name>
<keyword evidence="3" id="KW-1185">Reference proteome</keyword>
<dbReference type="Proteomes" id="UP001516400">
    <property type="component" value="Unassembled WGS sequence"/>
</dbReference>
<evidence type="ECO:0000313" key="2">
    <source>
        <dbReference type="EMBL" id="KAL3273306.1"/>
    </source>
</evidence>
<organism evidence="2 3">
    <name type="scientific">Cryptolaemus montrouzieri</name>
    <dbReference type="NCBI Taxonomy" id="559131"/>
    <lineage>
        <taxon>Eukaryota</taxon>
        <taxon>Metazoa</taxon>
        <taxon>Ecdysozoa</taxon>
        <taxon>Arthropoda</taxon>
        <taxon>Hexapoda</taxon>
        <taxon>Insecta</taxon>
        <taxon>Pterygota</taxon>
        <taxon>Neoptera</taxon>
        <taxon>Endopterygota</taxon>
        <taxon>Coleoptera</taxon>
        <taxon>Polyphaga</taxon>
        <taxon>Cucujiformia</taxon>
        <taxon>Coccinelloidea</taxon>
        <taxon>Coccinellidae</taxon>
        <taxon>Scymninae</taxon>
        <taxon>Scymnini</taxon>
        <taxon>Cryptolaemus</taxon>
    </lineage>
</organism>
<gene>
    <name evidence="2" type="ORF">HHI36_014757</name>
</gene>
<reference evidence="2 3" key="1">
    <citation type="journal article" date="2021" name="BMC Biol.">
        <title>Horizontally acquired antibacterial genes associated with adaptive radiation of ladybird beetles.</title>
        <authorList>
            <person name="Li H.S."/>
            <person name="Tang X.F."/>
            <person name="Huang Y.H."/>
            <person name="Xu Z.Y."/>
            <person name="Chen M.L."/>
            <person name="Du X.Y."/>
            <person name="Qiu B.Y."/>
            <person name="Chen P.T."/>
            <person name="Zhang W."/>
            <person name="Slipinski A."/>
            <person name="Escalona H.E."/>
            <person name="Waterhouse R.M."/>
            <person name="Zwick A."/>
            <person name="Pang H."/>
        </authorList>
    </citation>
    <scope>NUCLEOTIDE SEQUENCE [LARGE SCALE GENOMIC DNA]</scope>
    <source>
        <strain evidence="2">SYSU2018</strain>
    </source>
</reference>
<dbReference type="EMBL" id="JABFTP020000062">
    <property type="protein sequence ID" value="KAL3273306.1"/>
    <property type="molecule type" value="Genomic_DNA"/>
</dbReference>
<evidence type="ECO:0000313" key="3">
    <source>
        <dbReference type="Proteomes" id="UP001516400"/>
    </source>
</evidence>
<feature type="region of interest" description="Disordered" evidence="1">
    <location>
        <begin position="80"/>
        <end position="105"/>
    </location>
</feature>
<proteinExistence type="predicted"/>